<evidence type="ECO:0000259" key="1">
    <source>
        <dbReference type="Pfam" id="PF00535"/>
    </source>
</evidence>
<gene>
    <name evidence="2" type="ORF">HNQ85_001421</name>
</gene>
<dbReference type="InterPro" id="IPR029044">
    <property type="entry name" value="Nucleotide-diphossugar_trans"/>
</dbReference>
<protein>
    <recommendedName>
        <fullName evidence="1">Glycosyltransferase 2-like domain-containing protein</fullName>
    </recommendedName>
</protein>
<keyword evidence="3" id="KW-1185">Reference proteome</keyword>
<dbReference type="Gene3D" id="3.90.550.10">
    <property type="entry name" value="Spore Coat Polysaccharide Biosynthesis Protein SpsA, Chain A"/>
    <property type="match status" value="1"/>
</dbReference>
<evidence type="ECO:0000313" key="2">
    <source>
        <dbReference type="EMBL" id="MBA2871151.1"/>
    </source>
</evidence>
<organism evidence="2 3">
    <name type="scientific">[Anoxybacillus] calidus</name>
    <dbReference type="NCBI Taxonomy" id="575178"/>
    <lineage>
        <taxon>Bacteria</taxon>
        <taxon>Bacillati</taxon>
        <taxon>Bacillota</taxon>
        <taxon>Bacilli</taxon>
        <taxon>Bacillales</taxon>
        <taxon>Anoxybacillaceae</taxon>
        <taxon>Paranoxybacillus</taxon>
    </lineage>
</organism>
<dbReference type="RefSeq" id="WP_246326797.1">
    <property type="nucleotide sequence ID" value="NZ_JACDUU010000002.1"/>
</dbReference>
<proteinExistence type="predicted"/>
<dbReference type="SUPFAM" id="SSF53448">
    <property type="entry name" value="Nucleotide-diphospho-sugar transferases"/>
    <property type="match status" value="1"/>
</dbReference>
<accession>A0A7W0BWE4</accession>
<name>A0A7W0BWE4_9BACL</name>
<dbReference type="Pfam" id="PF00535">
    <property type="entry name" value="Glycos_transf_2"/>
    <property type="match status" value="1"/>
</dbReference>
<dbReference type="Proteomes" id="UP000580891">
    <property type="component" value="Unassembled WGS sequence"/>
</dbReference>
<feature type="domain" description="Glycosyltransferase 2-like" evidence="1">
    <location>
        <begin position="3"/>
        <end position="90"/>
    </location>
</feature>
<comment type="caution">
    <text evidence="2">The sequence shown here is derived from an EMBL/GenBank/DDBJ whole genome shotgun (WGS) entry which is preliminary data.</text>
</comment>
<evidence type="ECO:0000313" key="3">
    <source>
        <dbReference type="Proteomes" id="UP000580891"/>
    </source>
</evidence>
<dbReference type="AlphaFoldDB" id="A0A7W0BWE4"/>
<reference evidence="2 3" key="1">
    <citation type="submission" date="2020-07" db="EMBL/GenBank/DDBJ databases">
        <title>Genomic Encyclopedia of Type Strains, Phase IV (KMG-IV): sequencing the most valuable type-strain genomes for metagenomic binning, comparative biology and taxonomic classification.</title>
        <authorList>
            <person name="Goeker M."/>
        </authorList>
    </citation>
    <scope>NUCLEOTIDE SEQUENCE [LARGE SCALE GENOMIC DNA]</scope>
    <source>
        <strain evidence="2 3">DSM 25220</strain>
    </source>
</reference>
<sequence length="158" mass="17910">MKKIAKELGCKVIVTQQTNRNEGLVQAAKEANGDALLFLDGNIVPPASQLRQFLEPILKDEAEVVLNNLDRSFLEKRVKHWPDSYTVWKQVLNDVLGHTELNIDSLLSMPHAITKKAIQMIGYDIPLMQCPLVSFAQKNNAHIEVCYRMQKNKISKIT</sequence>
<dbReference type="EMBL" id="JACDUU010000002">
    <property type="protein sequence ID" value="MBA2871151.1"/>
    <property type="molecule type" value="Genomic_DNA"/>
</dbReference>
<dbReference type="InterPro" id="IPR001173">
    <property type="entry name" value="Glyco_trans_2-like"/>
</dbReference>